<name>A0A941DYL4_9BACI</name>
<evidence type="ECO:0000256" key="6">
    <source>
        <dbReference type="ARBA" id="ARBA00023139"/>
    </source>
</evidence>
<dbReference type="InterPro" id="IPR057336">
    <property type="entry name" value="GerAC_N"/>
</dbReference>
<dbReference type="GO" id="GO:0009847">
    <property type="term" value="P:spore germination"/>
    <property type="evidence" value="ECO:0007669"/>
    <property type="project" value="InterPro"/>
</dbReference>
<dbReference type="InterPro" id="IPR038501">
    <property type="entry name" value="Spore_GerAC_C_sf"/>
</dbReference>
<evidence type="ECO:0000259" key="9">
    <source>
        <dbReference type="Pfam" id="PF25198"/>
    </source>
</evidence>
<dbReference type="AlphaFoldDB" id="A0A941DYL4"/>
<gene>
    <name evidence="10" type="ORF">KCX74_16985</name>
</gene>
<dbReference type="RefSeq" id="WP_026681858.1">
    <property type="nucleotide sequence ID" value="NZ_JAGSOT010000067.1"/>
</dbReference>
<dbReference type="Gene3D" id="6.20.190.10">
    <property type="entry name" value="Nutrient germinant receptor protein C, domain 1"/>
    <property type="match status" value="1"/>
</dbReference>
<sequence>MPKRKLVFLLYYCLLTLALAGCWDRVEIENRGFAVGSAIDLVEKKADGSYELMLTSQFVVPSGLGAPMQGRGGGQKAYLNISATGESLFQVNREMATLTSQVPFYQHLKVLIVSEDVVKEPNLFGSIMDLFIRDHEMRRGIRIVIAEGEARQILDIVPDNEKIPALYLDSLMENNYKNAGSLKPVHIGEVQELLLSERSYSIPEVHFADKFIQYKGAAVFYGVTNEMVDSLMGEEAKGLAFLTETSTDGSIKVNVNGEMVTVELKSVDRGIHVTPKDKTDIDAKIDIHVNGNVAERFGKASVRMDSYIKKVEKAVEDKIKKMTTQTKDKLQKELKVDVIGVGDKLYQKHYSFWNTVKDDWDKGENYYSQSKININVTAKVQMVGSSDKVKTTGDD</sequence>
<dbReference type="PROSITE" id="PS51257">
    <property type="entry name" value="PROKAR_LIPOPROTEIN"/>
    <property type="match status" value="1"/>
</dbReference>
<feature type="domain" description="Spore germination protein N-terminal" evidence="9">
    <location>
        <begin position="24"/>
        <end position="205"/>
    </location>
</feature>
<dbReference type="Pfam" id="PF25198">
    <property type="entry name" value="Spore_GerAC_N"/>
    <property type="match status" value="1"/>
</dbReference>
<dbReference type="GO" id="GO:0016020">
    <property type="term" value="C:membrane"/>
    <property type="evidence" value="ECO:0007669"/>
    <property type="project" value="UniProtKB-SubCell"/>
</dbReference>
<dbReference type="InterPro" id="IPR008844">
    <property type="entry name" value="Spore_GerAC-like"/>
</dbReference>
<organism evidence="10 11">
    <name type="scientific">Virgibacillus salarius</name>
    <dbReference type="NCBI Taxonomy" id="447199"/>
    <lineage>
        <taxon>Bacteria</taxon>
        <taxon>Bacillati</taxon>
        <taxon>Bacillota</taxon>
        <taxon>Bacilli</taxon>
        <taxon>Bacillales</taxon>
        <taxon>Bacillaceae</taxon>
        <taxon>Virgibacillus</taxon>
    </lineage>
</organism>
<keyword evidence="5" id="KW-0472">Membrane</keyword>
<comment type="similarity">
    <text evidence="2">Belongs to the GerABKC lipoprotein family.</text>
</comment>
<reference evidence="10" key="1">
    <citation type="submission" date="2021-04" db="EMBL/GenBank/DDBJ databases">
        <title>Isolation and polyphasic classification of algal microorganism.</title>
        <authorList>
            <person name="Wang S."/>
        </authorList>
    </citation>
    <scope>NUCLEOTIDE SEQUENCE</scope>
    <source>
        <strain evidence="10">720a</strain>
    </source>
</reference>
<dbReference type="NCBIfam" id="TIGR02887">
    <property type="entry name" value="spore_ger_x_C"/>
    <property type="match status" value="1"/>
</dbReference>
<dbReference type="EMBL" id="JAGSOT010000067">
    <property type="protein sequence ID" value="MBR7797727.1"/>
    <property type="molecule type" value="Genomic_DNA"/>
</dbReference>
<keyword evidence="3" id="KW-0309">Germination</keyword>
<dbReference type="InterPro" id="IPR046953">
    <property type="entry name" value="Spore_GerAC-like_C"/>
</dbReference>
<dbReference type="PANTHER" id="PTHR35789:SF1">
    <property type="entry name" value="SPORE GERMINATION PROTEIN B3"/>
    <property type="match status" value="1"/>
</dbReference>
<keyword evidence="6" id="KW-0564">Palmitate</keyword>
<accession>A0A941DYL4</accession>
<dbReference type="Proteomes" id="UP000675284">
    <property type="component" value="Unassembled WGS sequence"/>
</dbReference>
<comment type="subcellular location">
    <subcellularLocation>
        <location evidence="1">Membrane</location>
        <topology evidence="1">Lipid-anchor</topology>
    </subcellularLocation>
</comment>
<keyword evidence="7" id="KW-0449">Lipoprotein</keyword>
<dbReference type="Gene3D" id="3.30.300.210">
    <property type="entry name" value="Nutrient germinant receptor protein C, domain 3"/>
    <property type="match status" value="1"/>
</dbReference>
<evidence type="ECO:0000256" key="2">
    <source>
        <dbReference type="ARBA" id="ARBA00007886"/>
    </source>
</evidence>
<evidence type="ECO:0000313" key="10">
    <source>
        <dbReference type="EMBL" id="MBR7797727.1"/>
    </source>
</evidence>
<comment type="caution">
    <text evidence="10">The sequence shown here is derived from an EMBL/GenBank/DDBJ whole genome shotgun (WGS) entry which is preliminary data.</text>
</comment>
<keyword evidence="4" id="KW-0732">Signal</keyword>
<evidence type="ECO:0000256" key="5">
    <source>
        <dbReference type="ARBA" id="ARBA00023136"/>
    </source>
</evidence>
<proteinExistence type="inferred from homology"/>
<evidence type="ECO:0000256" key="7">
    <source>
        <dbReference type="ARBA" id="ARBA00023288"/>
    </source>
</evidence>
<evidence type="ECO:0000259" key="8">
    <source>
        <dbReference type="Pfam" id="PF05504"/>
    </source>
</evidence>
<dbReference type="PANTHER" id="PTHR35789">
    <property type="entry name" value="SPORE GERMINATION PROTEIN B3"/>
    <property type="match status" value="1"/>
</dbReference>
<protein>
    <submittedName>
        <fullName evidence="10">Ger(X)C family spore germination protein</fullName>
    </submittedName>
</protein>
<keyword evidence="11" id="KW-1185">Reference proteome</keyword>
<evidence type="ECO:0000256" key="1">
    <source>
        <dbReference type="ARBA" id="ARBA00004635"/>
    </source>
</evidence>
<evidence type="ECO:0000313" key="11">
    <source>
        <dbReference type="Proteomes" id="UP000675284"/>
    </source>
</evidence>
<dbReference type="Pfam" id="PF05504">
    <property type="entry name" value="Spore_GerAC"/>
    <property type="match status" value="1"/>
</dbReference>
<evidence type="ECO:0000256" key="3">
    <source>
        <dbReference type="ARBA" id="ARBA00022544"/>
    </source>
</evidence>
<evidence type="ECO:0000256" key="4">
    <source>
        <dbReference type="ARBA" id="ARBA00022729"/>
    </source>
</evidence>
<feature type="domain" description="Spore germination GerAC-like C-terminal" evidence="8">
    <location>
        <begin position="215"/>
        <end position="384"/>
    </location>
</feature>